<reference evidence="1" key="1">
    <citation type="journal article" date="2020" name="Stud. Mycol.">
        <title>101 Dothideomycetes genomes: a test case for predicting lifestyles and emergence of pathogens.</title>
        <authorList>
            <person name="Haridas S."/>
            <person name="Albert R."/>
            <person name="Binder M."/>
            <person name="Bloem J."/>
            <person name="Labutti K."/>
            <person name="Salamov A."/>
            <person name="Andreopoulos B."/>
            <person name="Baker S."/>
            <person name="Barry K."/>
            <person name="Bills G."/>
            <person name="Bluhm B."/>
            <person name="Cannon C."/>
            <person name="Castanera R."/>
            <person name="Culley D."/>
            <person name="Daum C."/>
            <person name="Ezra D."/>
            <person name="Gonzalez J."/>
            <person name="Henrissat B."/>
            <person name="Kuo A."/>
            <person name="Liang C."/>
            <person name="Lipzen A."/>
            <person name="Lutzoni F."/>
            <person name="Magnuson J."/>
            <person name="Mondo S."/>
            <person name="Nolan M."/>
            <person name="Ohm R."/>
            <person name="Pangilinan J."/>
            <person name="Park H.-J."/>
            <person name="Ramirez L."/>
            <person name="Alfaro M."/>
            <person name="Sun H."/>
            <person name="Tritt A."/>
            <person name="Yoshinaga Y."/>
            <person name="Zwiers L.-H."/>
            <person name="Turgeon B."/>
            <person name="Goodwin S."/>
            <person name="Spatafora J."/>
            <person name="Crous P."/>
            <person name="Grigoriev I."/>
        </authorList>
    </citation>
    <scope>NUCLEOTIDE SEQUENCE</scope>
    <source>
        <strain evidence="1">CBS 279.74</strain>
    </source>
</reference>
<proteinExistence type="predicted"/>
<organism evidence="1 2">
    <name type="scientific">Pleomassaria siparia CBS 279.74</name>
    <dbReference type="NCBI Taxonomy" id="1314801"/>
    <lineage>
        <taxon>Eukaryota</taxon>
        <taxon>Fungi</taxon>
        <taxon>Dikarya</taxon>
        <taxon>Ascomycota</taxon>
        <taxon>Pezizomycotina</taxon>
        <taxon>Dothideomycetes</taxon>
        <taxon>Pleosporomycetidae</taxon>
        <taxon>Pleosporales</taxon>
        <taxon>Pleomassariaceae</taxon>
        <taxon>Pleomassaria</taxon>
    </lineage>
</organism>
<name>A0A6G1JVX4_9PLEO</name>
<sequence>MLLKALGWRSCGVHVAQAFPCLYIEPLHRASTTVDFSAFLTVFSRISVHLSGGSQSHWPSCPPSIAEGEDSLAIKREITYSHGTEPTNGREAIILGRDQRVLPTSLRCSIR</sequence>
<dbReference type="AlphaFoldDB" id="A0A6G1JVX4"/>
<evidence type="ECO:0000313" key="1">
    <source>
        <dbReference type="EMBL" id="KAF2704405.1"/>
    </source>
</evidence>
<evidence type="ECO:0000313" key="2">
    <source>
        <dbReference type="Proteomes" id="UP000799428"/>
    </source>
</evidence>
<protein>
    <submittedName>
        <fullName evidence="1">Uncharacterized protein</fullName>
    </submittedName>
</protein>
<dbReference type="Proteomes" id="UP000799428">
    <property type="component" value="Unassembled WGS sequence"/>
</dbReference>
<dbReference type="EMBL" id="MU005782">
    <property type="protein sequence ID" value="KAF2704405.1"/>
    <property type="molecule type" value="Genomic_DNA"/>
</dbReference>
<accession>A0A6G1JVX4</accession>
<gene>
    <name evidence="1" type="ORF">K504DRAFT_506890</name>
</gene>
<keyword evidence="2" id="KW-1185">Reference proteome</keyword>